<evidence type="ECO:0000313" key="2">
    <source>
        <dbReference type="Proteomes" id="UP000317998"/>
    </source>
</evidence>
<reference evidence="1 2" key="1">
    <citation type="submission" date="2019-06" db="EMBL/GenBank/DDBJ databases">
        <title>Sequencing the genomes of 1000 actinobacteria strains.</title>
        <authorList>
            <person name="Klenk H.-P."/>
        </authorList>
    </citation>
    <scope>NUCLEOTIDE SEQUENCE [LARGE SCALE GENOMIC DNA]</scope>
    <source>
        <strain evidence="1 2">DSM 26477</strain>
    </source>
</reference>
<accession>A0A542YHB5</accession>
<sequence length="176" mass="19982">MLGTVLANSGARKTKQLELEHSARESDRAEKRRVYAEYIDCMDQWRLLAPDIGLIHCEFDPPAGVEADAGGKFFLMVADIPSSHPKRDELAALERMRDDLWERWRTCLGALKLIGDAEVADRAERLFWNYQSRMNDAWSGELSPQFDDDLPLASELVGMMRFDLGLDDGYEETVAV</sequence>
<dbReference type="EMBL" id="VFOM01000001">
    <property type="protein sequence ID" value="TQL47401.1"/>
    <property type="molecule type" value="Genomic_DNA"/>
</dbReference>
<proteinExistence type="predicted"/>
<protein>
    <submittedName>
        <fullName evidence="1">Uncharacterized protein</fullName>
    </submittedName>
</protein>
<comment type="caution">
    <text evidence="1">The sequence shown here is derived from an EMBL/GenBank/DDBJ whole genome shotgun (WGS) entry which is preliminary data.</text>
</comment>
<organism evidence="1 2">
    <name type="scientific">Homoserinimonas aerilata</name>
    <dbReference type="NCBI Taxonomy" id="1162970"/>
    <lineage>
        <taxon>Bacteria</taxon>
        <taxon>Bacillati</taxon>
        <taxon>Actinomycetota</taxon>
        <taxon>Actinomycetes</taxon>
        <taxon>Micrococcales</taxon>
        <taxon>Microbacteriaceae</taxon>
        <taxon>Homoserinimonas</taxon>
    </lineage>
</organism>
<evidence type="ECO:0000313" key="1">
    <source>
        <dbReference type="EMBL" id="TQL47401.1"/>
    </source>
</evidence>
<keyword evidence="2" id="KW-1185">Reference proteome</keyword>
<name>A0A542YHB5_9MICO</name>
<gene>
    <name evidence="1" type="ORF">FB562_0459</name>
</gene>
<dbReference type="AlphaFoldDB" id="A0A542YHB5"/>
<dbReference type="Proteomes" id="UP000317998">
    <property type="component" value="Unassembled WGS sequence"/>
</dbReference>